<keyword evidence="4" id="KW-1185">Reference proteome</keyword>
<feature type="region of interest" description="Disordered" evidence="2">
    <location>
        <begin position="1"/>
        <end position="21"/>
    </location>
</feature>
<feature type="compositionally biased region" description="Basic residues" evidence="2">
    <location>
        <begin position="9"/>
        <end position="21"/>
    </location>
</feature>
<organism evidence="3 4">
    <name type="scientific">Krasilnikovia cinnamomea</name>
    <dbReference type="NCBI Taxonomy" id="349313"/>
    <lineage>
        <taxon>Bacteria</taxon>
        <taxon>Bacillati</taxon>
        <taxon>Actinomycetota</taxon>
        <taxon>Actinomycetes</taxon>
        <taxon>Micromonosporales</taxon>
        <taxon>Micromonosporaceae</taxon>
        <taxon>Krasilnikovia</taxon>
    </lineage>
</organism>
<evidence type="ECO:0000256" key="2">
    <source>
        <dbReference type="SAM" id="MobiDB-lite"/>
    </source>
</evidence>
<evidence type="ECO:0000313" key="4">
    <source>
        <dbReference type="Proteomes" id="UP000292564"/>
    </source>
</evidence>
<dbReference type="PANTHER" id="PTHR30344">
    <property type="entry name" value="6-PHOSPHOGLUCONOLACTONASE-RELATED"/>
    <property type="match status" value="1"/>
</dbReference>
<dbReference type="AlphaFoldDB" id="A0A4Q7ZNY7"/>
<keyword evidence="3" id="KW-0413">Isomerase</keyword>
<proteinExistence type="inferred from homology"/>
<gene>
    <name evidence="3" type="ORF">EV385_4651</name>
</gene>
<protein>
    <submittedName>
        <fullName evidence="3">6-phosphogluconolactonase (Cycloisomerase 2 family)</fullName>
    </submittedName>
</protein>
<dbReference type="Gene3D" id="2.130.10.10">
    <property type="entry name" value="YVTN repeat-like/Quinoprotein amine dehydrogenase"/>
    <property type="match status" value="4"/>
</dbReference>
<reference evidence="3 4" key="1">
    <citation type="submission" date="2019-02" db="EMBL/GenBank/DDBJ databases">
        <title>Sequencing the genomes of 1000 actinobacteria strains.</title>
        <authorList>
            <person name="Klenk H.-P."/>
        </authorList>
    </citation>
    <scope>NUCLEOTIDE SEQUENCE [LARGE SCALE GENOMIC DNA]</scope>
    <source>
        <strain evidence="3 4">DSM 45162</strain>
    </source>
</reference>
<comment type="caution">
    <text evidence="3">The sequence shown here is derived from an EMBL/GenBank/DDBJ whole genome shotgun (WGS) entry which is preliminary data.</text>
</comment>
<dbReference type="SUPFAM" id="SSF82171">
    <property type="entry name" value="DPP6 N-terminal domain-like"/>
    <property type="match status" value="1"/>
</dbReference>
<evidence type="ECO:0000313" key="3">
    <source>
        <dbReference type="EMBL" id="RZU52768.1"/>
    </source>
</evidence>
<dbReference type="EMBL" id="SHKY01000001">
    <property type="protein sequence ID" value="RZU52768.1"/>
    <property type="molecule type" value="Genomic_DNA"/>
</dbReference>
<dbReference type="Proteomes" id="UP000292564">
    <property type="component" value="Unassembled WGS sequence"/>
</dbReference>
<dbReference type="GO" id="GO:0017057">
    <property type="term" value="F:6-phosphogluconolactonase activity"/>
    <property type="evidence" value="ECO:0007669"/>
    <property type="project" value="TreeGrafter"/>
</dbReference>
<dbReference type="Pfam" id="PF10282">
    <property type="entry name" value="Lactonase"/>
    <property type="match status" value="2"/>
</dbReference>
<comment type="similarity">
    <text evidence="1">Belongs to the cycloisomerase 2 family.</text>
</comment>
<dbReference type="InterPro" id="IPR015943">
    <property type="entry name" value="WD40/YVTN_repeat-like_dom_sf"/>
</dbReference>
<accession>A0A4Q7ZNY7</accession>
<dbReference type="GO" id="GO:0016853">
    <property type="term" value="F:isomerase activity"/>
    <property type="evidence" value="ECO:0007669"/>
    <property type="project" value="UniProtKB-KW"/>
</dbReference>
<dbReference type="InterPro" id="IPR050282">
    <property type="entry name" value="Cycloisomerase_2"/>
</dbReference>
<dbReference type="SUPFAM" id="SSF63829">
    <property type="entry name" value="Calcium-dependent phosphotriesterase"/>
    <property type="match status" value="1"/>
</dbReference>
<dbReference type="PANTHER" id="PTHR30344:SF1">
    <property type="entry name" value="6-PHOSPHOGLUCONOLACTONASE"/>
    <property type="match status" value="1"/>
</dbReference>
<name>A0A4Q7ZNY7_9ACTN</name>
<dbReference type="InterPro" id="IPR019405">
    <property type="entry name" value="Lactonase_7-beta_prop"/>
</dbReference>
<evidence type="ECO:0000256" key="1">
    <source>
        <dbReference type="ARBA" id="ARBA00005564"/>
    </source>
</evidence>
<sequence length="502" mass="50298">MAGGASWARRGRRPVRRPGRTHRGLRAGLALLVVLSLAGLGLLPTSLAAFSATTSGPASSFTARATFGLTQTVGCFSHNGSGGCGTATGIQEGESVVVSPDGDHAYVATSVSNSIAEFSRNASTGALTQLASPNRCVSNAAITNCTTVSGSLDGVYDMAISPDGKHLYAVASRSSTVTAFSRNTSTGVLTALASPNKCLYDSTVSNPGGCTSARSIAGADGIAMSPDGDFVYVAGYSSNSVTVFSRNSTTGVLTQLAGTAGCITNTTVSGCARGYGLGQPYYLRIAPDGTSLYVASYNSDAVAVFQVNTTTGALTQPADPNACLYDSGSTAIANCTSAKGLSGAYNVAIAPNGKTVYVMGYDSNSVAAFTRNTSTGVLTQLASPNACLYASGSTAITGCGSARAITGPTSMTFSDDGLFAFVSAFGANAVAAFRHDNTTGELTQITGTSGCISTTTTGCVTGSGMRYANALTTSPDGRDVYVAGGYSGGGGTGYVAALNLTH</sequence>